<accession>A0A0G4H3B8</accession>
<dbReference type="SUPFAM" id="SSF52096">
    <property type="entry name" value="ClpP/crotonase"/>
    <property type="match status" value="1"/>
</dbReference>
<evidence type="ECO:0000256" key="1">
    <source>
        <dbReference type="ARBA" id="ARBA00005254"/>
    </source>
</evidence>
<feature type="non-terminal residue" evidence="3">
    <location>
        <position position="131"/>
    </location>
</feature>
<evidence type="ECO:0000256" key="2">
    <source>
        <dbReference type="RuleBase" id="RU003707"/>
    </source>
</evidence>
<dbReference type="InterPro" id="IPR029045">
    <property type="entry name" value="ClpP/crotonase-like_dom_sf"/>
</dbReference>
<dbReference type="GO" id="GO:0004165">
    <property type="term" value="F:delta(3)-delta(2)-enoyl-CoA isomerase activity"/>
    <property type="evidence" value="ECO:0007669"/>
    <property type="project" value="TreeGrafter"/>
</dbReference>
<dbReference type="CDD" id="cd06558">
    <property type="entry name" value="crotonase-like"/>
    <property type="match status" value="1"/>
</dbReference>
<evidence type="ECO:0008006" key="4">
    <source>
        <dbReference type="Google" id="ProtNLM"/>
    </source>
</evidence>
<evidence type="ECO:0000313" key="3">
    <source>
        <dbReference type="EMBL" id="CEM38205.1"/>
    </source>
</evidence>
<dbReference type="Gene3D" id="3.90.226.10">
    <property type="entry name" value="2-enoyl-CoA Hydratase, Chain A, domain 1"/>
    <property type="match status" value="1"/>
</dbReference>
<dbReference type="PANTHER" id="PTHR11941">
    <property type="entry name" value="ENOYL-COA HYDRATASE-RELATED"/>
    <property type="match status" value="1"/>
</dbReference>
<dbReference type="PROSITE" id="PS00166">
    <property type="entry name" value="ENOYL_COA_HYDRATASE"/>
    <property type="match status" value="1"/>
</dbReference>
<organism evidence="3">
    <name type="scientific">Chromera velia CCMP2878</name>
    <dbReference type="NCBI Taxonomy" id="1169474"/>
    <lineage>
        <taxon>Eukaryota</taxon>
        <taxon>Sar</taxon>
        <taxon>Alveolata</taxon>
        <taxon>Colpodellida</taxon>
        <taxon>Chromeraceae</taxon>
        <taxon>Chromera</taxon>
    </lineage>
</organism>
<name>A0A0G4H3B8_9ALVE</name>
<dbReference type="AlphaFoldDB" id="A0A0G4H3B8"/>
<protein>
    <recommendedName>
        <fullName evidence="4">Enoyl-CoA hydratase</fullName>
    </recommendedName>
</protein>
<dbReference type="EMBL" id="CDMZ01001835">
    <property type="protein sequence ID" value="CEM38205.1"/>
    <property type="molecule type" value="Genomic_DNA"/>
</dbReference>
<dbReference type="GO" id="GO:0005777">
    <property type="term" value="C:peroxisome"/>
    <property type="evidence" value="ECO:0007669"/>
    <property type="project" value="TreeGrafter"/>
</dbReference>
<comment type="similarity">
    <text evidence="1 2">Belongs to the enoyl-CoA hydratase/isomerase family.</text>
</comment>
<gene>
    <name evidence="3" type="ORF">Cvel_24535</name>
</gene>
<dbReference type="GO" id="GO:0006635">
    <property type="term" value="P:fatty acid beta-oxidation"/>
    <property type="evidence" value="ECO:0007669"/>
    <property type="project" value="TreeGrafter"/>
</dbReference>
<dbReference type="InterPro" id="IPR001753">
    <property type="entry name" value="Enoyl-CoA_hydra/iso"/>
</dbReference>
<dbReference type="PANTHER" id="PTHR11941:SF75">
    <property type="entry name" value="ENOYL-COA HYDRATASE_ISOMERASE FAMILY PROTEIN"/>
    <property type="match status" value="1"/>
</dbReference>
<reference evidence="3" key="1">
    <citation type="submission" date="2014-11" db="EMBL/GenBank/DDBJ databases">
        <authorList>
            <person name="Otto D Thomas"/>
            <person name="Naeem Raeece"/>
        </authorList>
    </citation>
    <scope>NUCLEOTIDE SEQUENCE</scope>
</reference>
<dbReference type="InterPro" id="IPR018376">
    <property type="entry name" value="Enoyl-CoA_hyd/isom_CS"/>
</dbReference>
<proteinExistence type="inferred from homology"/>
<dbReference type="Pfam" id="PF00378">
    <property type="entry name" value="ECH_1"/>
    <property type="match status" value="1"/>
</dbReference>
<sequence>MSEVKLSWEDKDDSRLFRLQFQTPEARVTHQLIGEFHAALDTVEAHEGPCALILCNDGKFFSNGLSFEALIDDPEKLLNSFHTLLGRLLGFPIPTVAAINGHAFAGGAMMALACDFRVMNKEKGFICVNEV</sequence>